<reference evidence="2 3" key="1">
    <citation type="submission" date="2018-03" db="EMBL/GenBank/DDBJ databases">
        <title>Diversity of phytobeneficial traits revealed by whole-genome analysis of worldwide-isolated phenazine-producing Pseudomonas spp.</title>
        <authorList>
            <person name="Biessy A."/>
            <person name="Novinscak A."/>
            <person name="Blom J."/>
            <person name="Leger G."/>
            <person name="Thomashow L.S."/>
            <person name="Cazorla F.M."/>
            <person name="Josic D."/>
            <person name="Filion M."/>
        </authorList>
    </citation>
    <scope>NUCLEOTIDE SEQUENCE [LARGE SCALE GENOMIC DNA]</scope>
    <source>
        <strain evidence="2 3">30B</strain>
    </source>
</reference>
<name>A0A3G7U6K4_9PSED</name>
<dbReference type="AlphaFoldDB" id="A0A3G7U6K4"/>
<evidence type="ECO:0000256" key="1">
    <source>
        <dbReference type="SAM" id="MobiDB-lite"/>
    </source>
</evidence>
<gene>
    <name evidence="2" type="ORF">C4K03_2849</name>
</gene>
<accession>A0A3G7U6K4</accession>
<dbReference type="Proteomes" id="UP000268696">
    <property type="component" value="Chromosome"/>
</dbReference>
<organism evidence="2 3">
    <name type="scientific">Pseudomonas synxantha</name>
    <dbReference type="NCBI Taxonomy" id="47883"/>
    <lineage>
        <taxon>Bacteria</taxon>
        <taxon>Pseudomonadati</taxon>
        <taxon>Pseudomonadota</taxon>
        <taxon>Gammaproteobacteria</taxon>
        <taxon>Pseudomonadales</taxon>
        <taxon>Pseudomonadaceae</taxon>
        <taxon>Pseudomonas</taxon>
    </lineage>
</organism>
<feature type="region of interest" description="Disordered" evidence="1">
    <location>
        <begin position="1"/>
        <end position="23"/>
    </location>
</feature>
<evidence type="ECO:0000313" key="2">
    <source>
        <dbReference type="EMBL" id="AZE55004.1"/>
    </source>
</evidence>
<evidence type="ECO:0000313" key="3">
    <source>
        <dbReference type="Proteomes" id="UP000268696"/>
    </source>
</evidence>
<protein>
    <submittedName>
        <fullName evidence="2">Uncharacterized protein</fullName>
    </submittedName>
</protein>
<dbReference type="EMBL" id="CP027754">
    <property type="protein sequence ID" value="AZE55004.1"/>
    <property type="molecule type" value="Genomic_DNA"/>
</dbReference>
<sequence>MPFGAGIRDDRPCGGAQQRISSPDHPARLNWKIGCEAGLLAWGVQVLRPTLTAPSRPDGSGVAVNWTLHSCGGSRGLNRVPFLASAWAEEPRGCKATQ</sequence>
<proteinExistence type="predicted"/>